<protein>
    <submittedName>
        <fullName evidence="1">Uncharacterized protein</fullName>
    </submittedName>
</protein>
<name>M3B0I4_PSEFD</name>
<accession>M3B0I4</accession>
<dbReference type="AlphaFoldDB" id="M3B0I4"/>
<dbReference type="EMBL" id="KB446558">
    <property type="protein sequence ID" value="EME82923.1"/>
    <property type="molecule type" value="Genomic_DNA"/>
</dbReference>
<reference evidence="1 2" key="1">
    <citation type="journal article" date="2012" name="PLoS Pathog.">
        <title>Diverse lifestyles and strategies of plant pathogenesis encoded in the genomes of eighteen Dothideomycetes fungi.</title>
        <authorList>
            <person name="Ohm R.A."/>
            <person name="Feau N."/>
            <person name="Henrissat B."/>
            <person name="Schoch C.L."/>
            <person name="Horwitz B.A."/>
            <person name="Barry K.W."/>
            <person name="Condon B.J."/>
            <person name="Copeland A.C."/>
            <person name="Dhillon B."/>
            <person name="Glaser F."/>
            <person name="Hesse C.N."/>
            <person name="Kosti I."/>
            <person name="LaButti K."/>
            <person name="Lindquist E.A."/>
            <person name="Lucas S."/>
            <person name="Salamov A.A."/>
            <person name="Bradshaw R.E."/>
            <person name="Ciuffetti L."/>
            <person name="Hamelin R.C."/>
            <person name="Kema G.H.J."/>
            <person name="Lawrence C."/>
            <person name="Scott J.A."/>
            <person name="Spatafora J.W."/>
            <person name="Turgeon B.G."/>
            <person name="de Wit P.J.G.M."/>
            <person name="Zhong S."/>
            <person name="Goodwin S.B."/>
            <person name="Grigoriev I.V."/>
        </authorList>
    </citation>
    <scope>NUCLEOTIDE SEQUENCE [LARGE SCALE GENOMIC DNA]</scope>
    <source>
        <strain evidence="1 2">CIRAD86</strain>
    </source>
</reference>
<gene>
    <name evidence="1" type="ORF">MYCFIDRAFT_211199</name>
</gene>
<dbReference type="VEuPathDB" id="FungiDB:MYCFIDRAFT_211199"/>
<dbReference type="Proteomes" id="UP000016932">
    <property type="component" value="Unassembled WGS sequence"/>
</dbReference>
<dbReference type="OrthoDB" id="10558123at2759"/>
<dbReference type="eggNOG" id="ENOG502TMST">
    <property type="taxonomic scope" value="Eukaryota"/>
</dbReference>
<dbReference type="RefSeq" id="XP_007926305.1">
    <property type="nucleotide sequence ID" value="XM_007928114.1"/>
</dbReference>
<proteinExistence type="predicted"/>
<organism evidence="1 2">
    <name type="scientific">Pseudocercospora fijiensis (strain CIRAD86)</name>
    <name type="common">Black leaf streak disease fungus</name>
    <name type="synonym">Mycosphaerella fijiensis</name>
    <dbReference type="NCBI Taxonomy" id="383855"/>
    <lineage>
        <taxon>Eukaryota</taxon>
        <taxon>Fungi</taxon>
        <taxon>Dikarya</taxon>
        <taxon>Ascomycota</taxon>
        <taxon>Pezizomycotina</taxon>
        <taxon>Dothideomycetes</taxon>
        <taxon>Dothideomycetidae</taxon>
        <taxon>Mycosphaerellales</taxon>
        <taxon>Mycosphaerellaceae</taxon>
        <taxon>Pseudocercospora</taxon>
    </lineage>
</organism>
<sequence length="225" mass="24770">MDAHMRSQKTCAWEKSDYDLEKARARSHGLQALARAEAPGTDDCMPSDFMLPPPKKSFLQRHRYELPKEKANMFATTTGAWEDSGVMPQVVNTSLTDIPENSTGAMAEFLGGNLGADLPFINDAITSSINAASAENIDWQISAEGEFSPEQLIDLMNPTSAPDFDPMHVMETNWNGDIMPSTHTSSSMDLPNDLHMNDISLEDMNFDDIIFEMPLDDTFGTTSGA</sequence>
<dbReference type="KEGG" id="pfj:MYCFIDRAFT_211199"/>
<dbReference type="STRING" id="383855.M3B0I4"/>
<dbReference type="GeneID" id="19337338"/>
<evidence type="ECO:0000313" key="1">
    <source>
        <dbReference type="EMBL" id="EME82923.1"/>
    </source>
</evidence>
<evidence type="ECO:0000313" key="2">
    <source>
        <dbReference type="Proteomes" id="UP000016932"/>
    </source>
</evidence>
<dbReference type="HOGENOM" id="CLU_1230376_0_0_1"/>
<keyword evidence="2" id="KW-1185">Reference proteome</keyword>